<proteinExistence type="predicted"/>
<organism evidence="3 4">
    <name type="scientific">Sistotremastrum suecicum HHB10207 ss-3</name>
    <dbReference type="NCBI Taxonomy" id="1314776"/>
    <lineage>
        <taxon>Eukaryota</taxon>
        <taxon>Fungi</taxon>
        <taxon>Dikarya</taxon>
        <taxon>Basidiomycota</taxon>
        <taxon>Agaricomycotina</taxon>
        <taxon>Agaricomycetes</taxon>
        <taxon>Sistotremastrales</taxon>
        <taxon>Sistotremastraceae</taxon>
        <taxon>Sistotremastrum</taxon>
    </lineage>
</organism>
<name>A0A165WYS9_9AGAM</name>
<dbReference type="EMBL" id="KV428497">
    <property type="protein sequence ID" value="KZT31661.1"/>
    <property type="molecule type" value="Genomic_DNA"/>
</dbReference>
<protein>
    <recommendedName>
        <fullName evidence="2">Retroviral polymerase SH3-like domain-containing protein</fullName>
    </recommendedName>
</protein>
<dbReference type="Proteomes" id="UP000076798">
    <property type="component" value="Unassembled WGS sequence"/>
</dbReference>
<evidence type="ECO:0000259" key="2">
    <source>
        <dbReference type="Pfam" id="PF25597"/>
    </source>
</evidence>
<feature type="compositionally biased region" description="Acidic residues" evidence="1">
    <location>
        <begin position="204"/>
        <end position="216"/>
    </location>
</feature>
<feature type="region of interest" description="Disordered" evidence="1">
    <location>
        <begin position="109"/>
        <end position="216"/>
    </location>
</feature>
<keyword evidence="4" id="KW-1185">Reference proteome</keyword>
<sequence>MNCGLVQSPTLVTYGNLVSDAGFTSPMNYERNWNRNQRNAYRCYDPKSQRYYKSPHVIFDETLHKIVEVPLPSSAGGVKLLESDFNQALDNSAPDADDDYGADEYVLNHLPPEIVDPPRLENLDERDEPANGATEDQGTGDGPGAVADEENQANEPEPVPRAPRRRKDYGPPSRKSRRNEGLEAEHFVPLEGAPVSQPTQASELDSDNESELSDSR</sequence>
<accession>A0A165WYS9</accession>
<feature type="domain" description="Retroviral polymerase SH3-like" evidence="2">
    <location>
        <begin position="37"/>
        <end position="63"/>
    </location>
</feature>
<evidence type="ECO:0000256" key="1">
    <source>
        <dbReference type="SAM" id="MobiDB-lite"/>
    </source>
</evidence>
<gene>
    <name evidence="3" type="ORF">SISSUDRAFT_1038286</name>
</gene>
<feature type="compositionally biased region" description="Basic and acidic residues" evidence="1">
    <location>
        <begin position="178"/>
        <end position="188"/>
    </location>
</feature>
<dbReference type="Pfam" id="PF25597">
    <property type="entry name" value="SH3_retrovirus"/>
    <property type="match status" value="1"/>
</dbReference>
<reference evidence="3 4" key="1">
    <citation type="journal article" date="2016" name="Mol. Biol. Evol.">
        <title>Comparative Genomics of Early-Diverging Mushroom-Forming Fungi Provides Insights into the Origins of Lignocellulose Decay Capabilities.</title>
        <authorList>
            <person name="Nagy L.G."/>
            <person name="Riley R."/>
            <person name="Tritt A."/>
            <person name="Adam C."/>
            <person name="Daum C."/>
            <person name="Floudas D."/>
            <person name="Sun H."/>
            <person name="Yadav J.S."/>
            <person name="Pangilinan J."/>
            <person name="Larsson K.H."/>
            <person name="Matsuura K."/>
            <person name="Barry K."/>
            <person name="Labutti K."/>
            <person name="Kuo R."/>
            <person name="Ohm R.A."/>
            <person name="Bhattacharya S.S."/>
            <person name="Shirouzu T."/>
            <person name="Yoshinaga Y."/>
            <person name="Martin F.M."/>
            <person name="Grigoriev I.V."/>
            <person name="Hibbett D.S."/>
        </authorList>
    </citation>
    <scope>NUCLEOTIDE SEQUENCE [LARGE SCALE GENOMIC DNA]</scope>
    <source>
        <strain evidence="3 4">HHB10207 ss-3</strain>
    </source>
</reference>
<dbReference type="InterPro" id="IPR057670">
    <property type="entry name" value="SH3_retrovirus"/>
</dbReference>
<evidence type="ECO:0000313" key="3">
    <source>
        <dbReference type="EMBL" id="KZT31661.1"/>
    </source>
</evidence>
<evidence type="ECO:0000313" key="4">
    <source>
        <dbReference type="Proteomes" id="UP000076798"/>
    </source>
</evidence>
<dbReference type="AlphaFoldDB" id="A0A165WYS9"/>